<dbReference type="PANTHER" id="PTHR42924:SF3">
    <property type="entry name" value="POLYMERASE_HISTIDINOL PHOSPHATASE N-TERMINAL DOMAIN-CONTAINING PROTEIN"/>
    <property type="match status" value="1"/>
</dbReference>
<evidence type="ECO:0000313" key="2">
    <source>
        <dbReference type="EMBL" id="XBX76305.1"/>
    </source>
</evidence>
<sequence length="276" mass="30770">MDLHIHSTCSDGSLTPEEIVKKASEKKLKIISITDHDEISAYKLAKPKADKLDIKLIPGVEINTEVNKKEVHILGYFIDVNNKYLIEGLEKLREQRELRVKKISEKLTHLGYPLTYDEVCQVSQGKSIGRVHVAEAMIKKGYVSSIREAFNSFLATSEKAYVPRYKLSPNQAIKLIHKAGGVAVLAHPVQIQDDQLVTELTKFVDGIEVYHSDHSSEDIKKYLSYAEKSSLIVSGGSDCHGSSKGMPFLMGTVLIPESVKIPWKLGKEELLSPSLE</sequence>
<feature type="domain" description="Polymerase/histidinol phosphatase N-terminal" evidence="1">
    <location>
        <begin position="1"/>
        <end position="66"/>
    </location>
</feature>
<dbReference type="GO" id="GO:0004534">
    <property type="term" value="F:5'-3' RNA exonuclease activity"/>
    <property type="evidence" value="ECO:0007669"/>
    <property type="project" value="TreeGrafter"/>
</dbReference>
<dbReference type="Pfam" id="PF02811">
    <property type="entry name" value="PHP"/>
    <property type="match status" value="1"/>
</dbReference>
<dbReference type="InterPro" id="IPR003141">
    <property type="entry name" value="Pol/His_phosphatase_N"/>
</dbReference>
<name>A0AAU7VQC4_9FIRM</name>
<accession>A0AAU7VQC4</accession>
<dbReference type="InterPro" id="IPR004013">
    <property type="entry name" value="PHP_dom"/>
</dbReference>
<dbReference type="InterPro" id="IPR016195">
    <property type="entry name" value="Pol/histidinol_Pase-like"/>
</dbReference>
<dbReference type="GO" id="GO:0035312">
    <property type="term" value="F:5'-3' DNA exonuclease activity"/>
    <property type="evidence" value="ECO:0007669"/>
    <property type="project" value="TreeGrafter"/>
</dbReference>
<dbReference type="AlphaFoldDB" id="A0AAU7VQC4"/>
<dbReference type="PANTHER" id="PTHR42924">
    <property type="entry name" value="EXONUCLEASE"/>
    <property type="match status" value="1"/>
</dbReference>
<protein>
    <submittedName>
        <fullName evidence="2">PHP domain-containing protein</fullName>
    </submittedName>
</protein>
<gene>
    <name evidence="2" type="ORF">PRVXT_001491</name>
</gene>
<dbReference type="Gene3D" id="1.10.150.650">
    <property type="match status" value="1"/>
</dbReference>
<dbReference type="SMART" id="SM00481">
    <property type="entry name" value="POLIIIAc"/>
    <property type="match status" value="1"/>
</dbReference>
<reference evidence="2" key="1">
    <citation type="journal article" date="2013" name="Extremophiles">
        <title>Proteinivorax tanatarense gen. nov., sp. nov., an anaerobic, haloalkaliphilic, proteolytic bacterium isolated from a decaying algal bloom, and proposal of Proteinivoraceae fam. nov.</title>
        <authorList>
            <person name="Kevbrin V."/>
            <person name="Boltyanskaya Y."/>
            <person name="Zhilina T."/>
            <person name="Kolganova T."/>
            <person name="Lavrentjeva E."/>
            <person name="Kuznetsov B."/>
        </authorList>
    </citation>
    <scope>NUCLEOTIDE SEQUENCE</scope>
    <source>
        <strain evidence="2">Z-910T</strain>
    </source>
</reference>
<dbReference type="SUPFAM" id="SSF89550">
    <property type="entry name" value="PHP domain-like"/>
    <property type="match status" value="1"/>
</dbReference>
<dbReference type="RefSeq" id="WP_350345039.1">
    <property type="nucleotide sequence ID" value="NZ_CP158367.1"/>
</dbReference>
<evidence type="ECO:0000259" key="1">
    <source>
        <dbReference type="SMART" id="SM00481"/>
    </source>
</evidence>
<dbReference type="Gene3D" id="3.20.20.140">
    <property type="entry name" value="Metal-dependent hydrolases"/>
    <property type="match status" value="1"/>
</dbReference>
<dbReference type="EMBL" id="CP158367">
    <property type="protein sequence ID" value="XBX76305.1"/>
    <property type="molecule type" value="Genomic_DNA"/>
</dbReference>
<proteinExistence type="predicted"/>
<dbReference type="CDD" id="cd07438">
    <property type="entry name" value="PHP_HisPPase_AMP"/>
    <property type="match status" value="1"/>
</dbReference>
<organism evidence="2">
    <name type="scientific">Proteinivorax tanatarense</name>
    <dbReference type="NCBI Taxonomy" id="1260629"/>
    <lineage>
        <taxon>Bacteria</taxon>
        <taxon>Bacillati</taxon>
        <taxon>Bacillota</taxon>
        <taxon>Clostridia</taxon>
        <taxon>Eubacteriales</taxon>
        <taxon>Proteinivoracaceae</taxon>
        <taxon>Proteinivorax</taxon>
    </lineage>
</organism>
<reference evidence="2" key="2">
    <citation type="submission" date="2024-06" db="EMBL/GenBank/DDBJ databases">
        <authorList>
            <person name="Petrova K.O."/>
            <person name="Toshchakov S.V."/>
            <person name="Boltjanskaja Y.V."/>
            <person name="Kevbrin V."/>
        </authorList>
    </citation>
    <scope>NUCLEOTIDE SEQUENCE</scope>
    <source>
        <strain evidence="2">Z-910T</strain>
    </source>
</reference>
<dbReference type="InterPro" id="IPR052018">
    <property type="entry name" value="PHP_domain"/>
</dbReference>